<dbReference type="Proteomes" id="UP001497444">
    <property type="component" value="Unassembled WGS sequence"/>
</dbReference>
<evidence type="ECO:0000256" key="1">
    <source>
        <dbReference type="SAM" id="MobiDB-lite"/>
    </source>
</evidence>
<accession>A0ABP0V8G5</accession>
<evidence type="ECO:0000313" key="2">
    <source>
        <dbReference type="EMBL" id="CAK9250291.1"/>
    </source>
</evidence>
<feature type="non-terminal residue" evidence="2">
    <location>
        <position position="74"/>
    </location>
</feature>
<comment type="caution">
    <text evidence="2">The sequence shown here is derived from an EMBL/GenBank/DDBJ whole genome shotgun (WGS) entry which is preliminary data.</text>
</comment>
<dbReference type="EMBL" id="CAXAQS010000147">
    <property type="protein sequence ID" value="CAK9250291.1"/>
    <property type="molecule type" value="Genomic_DNA"/>
</dbReference>
<protein>
    <submittedName>
        <fullName evidence="2">Uncharacterized protein</fullName>
    </submittedName>
</protein>
<sequence length="74" mass="7935">TSTSLAAKQNFERERKRRVSPAVNSKVQQNQQQQYGSSARNSASSGTHGWCRRNSVAAASAVGGRLGGEQIESN</sequence>
<reference evidence="2" key="1">
    <citation type="submission" date="2024-02" db="EMBL/GenBank/DDBJ databases">
        <authorList>
            <consortium name="ELIXIR-Norway"/>
            <consortium name="Elixir Norway"/>
        </authorList>
    </citation>
    <scope>NUCLEOTIDE SEQUENCE</scope>
</reference>
<name>A0ABP0V8G5_9BRYO</name>
<feature type="non-terminal residue" evidence="2">
    <location>
        <position position="1"/>
    </location>
</feature>
<gene>
    <name evidence="2" type="ORF">CSSPJE1EN1_LOCUS25669</name>
</gene>
<organism evidence="2 3">
    <name type="scientific">Sphagnum jensenii</name>
    <dbReference type="NCBI Taxonomy" id="128206"/>
    <lineage>
        <taxon>Eukaryota</taxon>
        <taxon>Viridiplantae</taxon>
        <taxon>Streptophyta</taxon>
        <taxon>Embryophyta</taxon>
        <taxon>Bryophyta</taxon>
        <taxon>Sphagnophytina</taxon>
        <taxon>Sphagnopsida</taxon>
        <taxon>Sphagnales</taxon>
        <taxon>Sphagnaceae</taxon>
        <taxon>Sphagnum</taxon>
    </lineage>
</organism>
<evidence type="ECO:0000313" key="3">
    <source>
        <dbReference type="Proteomes" id="UP001497444"/>
    </source>
</evidence>
<keyword evidence="3" id="KW-1185">Reference proteome</keyword>
<proteinExistence type="predicted"/>
<feature type="region of interest" description="Disordered" evidence="1">
    <location>
        <begin position="1"/>
        <end position="50"/>
    </location>
</feature>
<feature type="compositionally biased region" description="Polar residues" evidence="1">
    <location>
        <begin position="35"/>
        <end position="47"/>
    </location>
</feature>